<gene>
    <name evidence="3" type="ORF">MOV08_16810</name>
</gene>
<keyword evidence="4" id="KW-1185">Reference proteome</keyword>
<dbReference type="PROSITE" id="PS50943">
    <property type="entry name" value="HTH_CROC1"/>
    <property type="match status" value="1"/>
</dbReference>
<dbReference type="RefSeq" id="WP_275307907.1">
    <property type="nucleotide sequence ID" value="NZ_CP095749.1"/>
</dbReference>
<dbReference type="EMBL" id="CP095749">
    <property type="protein sequence ID" value="WEB40775.1"/>
    <property type="molecule type" value="Genomic_DNA"/>
</dbReference>
<dbReference type="Gene3D" id="1.25.40.10">
    <property type="entry name" value="Tetratricopeptide repeat domain"/>
    <property type="match status" value="1"/>
</dbReference>
<evidence type="ECO:0000259" key="2">
    <source>
        <dbReference type="PROSITE" id="PS50943"/>
    </source>
</evidence>
<sequence length="420" mass="46028">MGLAERRKAMGYSQERLATVIGVDRTTVGRWDRGETTPEAVHRPKMAEALQLSLAELDALLTPPQADFPECTASTPCDRHGSEEIDDMIRREFLRLMVVTGSLTALAPDDADAIAEVADRGSAEDFSLMNGHLWQVYQLARSKSSVTAVVKDQLAALNEALKESSRAGGLYEVAGDLFQLAGELSFDGNRYTDAATSYTLAAKASSHARAFDLWACALVRHAYVDVYERRYSEAVETLDVAQRVAKRGDGALSTRHWVSSVQAEVYAGLQELGACEKALDEALRVADLTTPVHPGGWLRFDGSRLAEERGARYVQLGPLDLAEETLKRALESKPLSRGQSFRRRGAVLVDLAAVGAKRRDAEQVVTYGGEALRLAKQSHSGYVARRLQALQGELRTCGRDRRVVELNTEIDVLQKALRKG</sequence>
<evidence type="ECO:0000313" key="3">
    <source>
        <dbReference type="EMBL" id="WEB40775.1"/>
    </source>
</evidence>
<evidence type="ECO:0000256" key="1">
    <source>
        <dbReference type="PROSITE-ProRule" id="PRU00339"/>
    </source>
</evidence>
<dbReference type="SUPFAM" id="SSF47413">
    <property type="entry name" value="lambda repressor-like DNA-binding domains"/>
    <property type="match status" value="1"/>
</dbReference>
<feature type="domain" description="HTH cro/C1-type" evidence="2">
    <location>
        <begin position="3"/>
        <end position="57"/>
    </location>
</feature>
<dbReference type="Gene3D" id="1.10.260.40">
    <property type="entry name" value="lambda repressor-like DNA-binding domains"/>
    <property type="match status" value="1"/>
</dbReference>
<evidence type="ECO:0000313" key="4">
    <source>
        <dbReference type="Proteomes" id="UP001218629"/>
    </source>
</evidence>
<dbReference type="CDD" id="cd00093">
    <property type="entry name" value="HTH_XRE"/>
    <property type="match status" value="1"/>
</dbReference>
<organism evidence="3 4">
    <name type="scientific">Streptomyces yunnanensis</name>
    <dbReference type="NCBI Taxonomy" id="156453"/>
    <lineage>
        <taxon>Bacteria</taxon>
        <taxon>Bacillati</taxon>
        <taxon>Actinomycetota</taxon>
        <taxon>Actinomycetes</taxon>
        <taxon>Kitasatosporales</taxon>
        <taxon>Streptomycetaceae</taxon>
        <taxon>Streptomyces</taxon>
    </lineage>
</organism>
<proteinExistence type="predicted"/>
<name>A0ABY8A738_9ACTN</name>
<dbReference type="SUPFAM" id="SSF48452">
    <property type="entry name" value="TPR-like"/>
    <property type="match status" value="1"/>
</dbReference>
<dbReference type="InterPro" id="IPR019734">
    <property type="entry name" value="TPR_rpt"/>
</dbReference>
<keyword evidence="1" id="KW-0802">TPR repeat</keyword>
<dbReference type="InterPro" id="IPR001387">
    <property type="entry name" value="Cro/C1-type_HTH"/>
</dbReference>
<protein>
    <submittedName>
        <fullName evidence="3">Helix-turn-helix domain-containing protein</fullName>
    </submittedName>
</protein>
<dbReference type="PROSITE" id="PS50005">
    <property type="entry name" value="TPR"/>
    <property type="match status" value="1"/>
</dbReference>
<dbReference type="InterPro" id="IPR011990">
    <property type="entry name" value="TPR-like_helical_dom_sf"/>
</dbReference>
<reference evidence="3 4" key="1">
    <citation type="submission" date="2022-03" db="EMBL/GenBank/DDBJ databases">
        <title>Streptomyces yunnanensis P86,complete genome.</title>
        <authorList>
            <person name="Chen S."/>
            <person name="Zhang Q."/>
        </authorList>
    </citation>
    <scope>NUCLEOTIDE SEQUENCE [LARGE SCALE GENOMIC DNA]</scope>
    <source>
        <strain evidence="3 4">P86</strain>
    </source>
</reference>
<dbReference type="Pfam" id="PF01381">
    <property type="entry name" value="HTH_3"/>
    <property type="match status" value="1"/>
</dbReference>
<accession>A0ABY8A738</accession>
<dbReference type="InterPro" id="IPR010982">
    <property type="entry name" value="Lambda_DNA-bd_dom_sf"/>
</dbReference>
<feature type="repeat" description="TPR" evidence="1">
    <location>
        <begin position="303"/>
        <end position="336"/>
    </location>
</feature>
<dbReference type="SMART" id="SM00530">
    <property type="entry name" value="HTH_XRE"/>
    <property type="match status" value="1"/>
</dbReference>
<dbReference type="Proteomes" id="UP001218629">
    <property type="component" value="Chromosome"/>
</dbReference>